<dbReference type="Pfam" id="PF00589">
    <property type="entry name" value="Phage_integrase"/>
    <property type="match status" value="1"/>
</dbReference>
<dbReference type="InterPro" id="IPR011010">
    <property type="entry name" value="DNA_brk_join_enz"/>
</dbReference>
<dbReference type="AlphaFoldDB" id="A0A1L1PMW9"/>
<evidence type="ECO:0000256" key="1">
    <source>
        <dbReference type="ARBA" id="ARBA00023125"/>
    </source>
</evidence>
<name>A0A1L1PMW9_HYDIT</name>
<reference evidence="5" key="1">
    <citation type="submission" date="2014-02" db="EMBL/GenBank/DDBJ databases">
        <authorList>
            <person name="Gan H."/>
        </authorList>
    </citation>
    <scope>NUCLEOTIDE SEQUENCE [LARGE SCALE GENOMIC DNA]</scope>
    <source>
        <strain evidence="5">S1</strain>
    </source>
</reference>
<dbReference type="InterPro" id="IPR013762">
    <property type="entry name" value="Integrase-like_cat_sf"/>
</dbReference>
<evidence type="ECO:0000256" key="2">
    <source>
        <dbReference type="ARBA" id="ARBA00023172"/>
    </source>
</evidence>
<feature type="domain" description="Tyr recombinase" evidence="3">
    <location>
        <begin position="215"/>
        <end position="380"/>
    </location>
</feature>
<dbReference type="SUPFAM" id="SSF56349">
    <property type="entry name" value="DNA breaking-rejoining enzymes"/>
    <property type="match status" value="1"/>
</dbReference>
<dbReference type="EMBL" id="CCAE010000010">
    <property type="protein sequence ID" value="CDN87386.1"/>
    <property type="molecule type" value="Genomic_DNA"/>
</dbReference>
<accession>A0A1L1PMW9</accession>
<dbReference type="Gene3D" id="1.10.443.10">
    <property type="entry name" value="Intergrase catalytic core"/>
    <property type="match status" value="1"/>
</dbReference>
<dbReference type="RefSeq" id="WP_035621281.1">
    <property type="nucleotide sequence ID" value="NZ_CCAE010000010.1"/>
</dbReference>
<dbReference type="GO" id="GO:0015074">
    <property type="term" value="P:DNA integration"/>
    <property type="evidence" value="ECO:0007669"/>
    <property type="project" value="InterPro"/>
</dbReference>
<reference evidence="5" key="2">
    <citation type="submission" date="2014-11" db="EMBL/GenBank/DDBJ databases">
        <title>Draft genome sequence of Hydrogenophaga intermedia S1.</title>
        <authorList>
            <person name="Gan H.M."/>
            <person name="Chew T.H."/>
            <person name="Stolz A."/>
        </authorList>
    </citation>
    <scope>NUCLEOTIDE SEQUENCE [LARGE SCALE GENOMIC DNA]</scope>
    <source>
        <strain evidence="5">S1</strain>
    </source>
</reference>
<keyword evidence="1" id="KW-0238">DNA-binding</keyword>
<dbReference type="GO" id="GO:0006310">
    <property type="term" value="P:DNA recombination"/>
    <property type="evidence" value="ECO:0007669"/>
    <property type="project" value="UniProtKB-KW"/>
</dbReference>
<evidence type="ECO:0000313" key="5">
    <source>
        <dbReference type="Proteomes" id="UP000028878"/>
    </source>
</evidence>
<dbReference type="Proteomes" id="UP000028878">
    <property type="component" value="Unassembled WGS sequence"/>
</dbReference>
<dbReference type="InterPro" id="IPR002104">
    <property type="entry name" value="Integrase_catalytic"/>
</dbReference>
<dbReference type="GO" id="GO:0003677">
    <property type="term" value="F:DNA binding"/>
    <property type="evidence" value="ECO:0007669"/>
    <property type="project" value="UniProtKB-KW"/>
</dbReference>
<dbReference type="Gene3D" id="1.10.150.130">
    <property type="match status" value="1"/>
</dbReference>
<gene>
    <name evidence="4" type="ORF">BN948_01808</name>
</gene>
<evidence type="ECO:0000313" key="4">
    <source>
        <dbReference type="EMBL" id="CDN87386.1"/>
    </source>
</evidence>
<evidence type="ECO:0000259" key="3">
    <source>
        <dbReference type="Pfam" id="PF00589"/>
    </source>
</evidence>
<dbReference type="InterPro" id="IPR010998">
    <property type="entry name" value="Integrase_recombinase_N"/>
</dbReference>
<organism evidence="4 5">
    <name type="scientific">Hydrogenophaga intermedia</name>
    <dbReference type="NCBI Taxonomy" id="65786"/>
    <lineage>
        <taxon>Bacteria</taxon>
        <taxon>Pseudomonadati</taxon>
        <taxon>Pseudomonadota</taxon>
        <taxon>Betaproteobacteria</taxon>
        <taxon>Burkholderiales</taxon>
        <taxon>Comamonadaceae</taxon>
        <taxon>Hydrogenophaga</taxon>
    </lineage>
</organism>
<protein>
    <submittedName>
        <fullName evidence="4">Integrase family protein</fullName>
    </submittedName>
</protein>
<keyword evidence="2" id="KW-0233">DNA recombination</keyword>
<keyword evidence="5" id="KW-1185">Reference proteome</keyword>
<proteinExistence type="predicted"/>
<sequence>MGRKPTVNLNLPEGMRARRRPNGRTYYYLDTGERRPRREIPLGTDYPEAVRRWAELTVTGTAPPVTFKEVSDRYVREALPLKAPRTREDNLEELVWLLAFFNDPPVPIEAIEPQHVRQYLDWRVQASRAAAQERNAERVAAGKKPLEIKPNLGHVRANREKALLSHIWNWARERGVTSLENPCRGVKGYTEEGRDEYVEDAVYKAVYAVASQGLQDALDLAYLAGQRPADTLRYNETDLRDHLLHVDQGKTKAKLRVRTTDAAGQPNELGRKIAEILARKRQRAAAAAAAGRKVKVADLALVCGANGLRMTESALDNAFDRARALAIRKHPELAAQIKAFQFRDLRAKAGTDKNDADGLQAAQRLLGHASSKMTEHYVRKGNIVTPTR</sequence>